<sequence>MAESSSTAVLDQQPFPVDPTPAPAQPNPISTSTPTLLTYLHALFEARQSQNLTLPYLQPFAPLSSRPLPRTNSSGNGGDRGKGKEKVKIDLDVIRELRESVASWRGVLTKENQEGGRLTTALKEVITHQSTLLPSSAALLPQASSSSKSLFPSSHLLSQPTILLQSIASAVSLQTFLEDSQFGLQQSSLAIAGERLVVDVDLGVDLGGEEDESRMGTPMGTPRSYTPLPGAIPTSALTQNSDERGKVKLLKLVASHVTPSGGTGQCEWIRKVLNELVNDYLALWNAPVLDEGYTPEKSLWEREETARKLEREFADLKWFDDVAGDESVDWFEELEKITGTVEKLVTETRYVFSKHFQKSPKCMTKNKKIKNSEQRLYPADKHSVFPAFRLLPSSSMGPNPIWRIRPAKSSNESVPTISSVHSTKSDGEAGDLDMEEQWLETDWVIECIEEDGIAGVVVSRNWLVDSEHEEKQQISGTVRLENLLYHPFQQPTFLTIPQQQPFPYTSPFIHSTKDGNGLDQHWSIAQPGPLGWVVGRVGMGRNLEGLYKTIKALRKQLVLNQMFASVFKSEALTTYENGNGDEGQGEDDDMDDDWFSGPPKAVPCSVTLHQNSISIAIPLLDHVGKCEQLDVIAKASDEGPGYTNVEYKGGKIDEAEGDRDLVSLVRKVLERRTRQS</sequence>
<dbReference type="AlphaFoldDB" id="A0A854Q9G2"/>
<dbReference type="EMBL" id="AMKT01000067">
    <property type="protein sequence ID" value="OXG16595.1"/>
    <property type="molecule type" value="Genomic_DNA"/>
</dbReference>
<proteinExistence type="predicted"/>
<gene>
    <name evidence="2" type="ORF">C361_04966</name>
</gene>
<evidence type="ECO:0000313" key="3">
    <source>
        <dbReference type="Proteomes" id="UP000199727"/>
    </source>
</evidence>
<protein>
    <recommendedName>
        <fullName evidence="4">Mediator of RNA polymerase II transcription subunit 1</fullName>
    </recommendedName>
</protein>
<feature type="compositionally biased region" description="Polar residues" evidence="1">
    <location>
        <begin position="1"/>
        <end position="10"/>
    </location>
</feature>
<accession>A0A854Q9G2</accession>
<dbReference type="OrthoDB" id="2564972at2759"/>
<feature type="region of interest" description="Disordered" evidence="1">
    <location>
        <begin position="1"/>
        <end position="29"/>
    </location>
</feature>
<reference evidence="2 3" key="1">
    <citation type="submission" date="2017-06" db="EMBL/GenBank/DDBJ databases">
        <title>Global population genomics of the pathogenic fungus Cryptococcus neoformans var. grubii.</title>
        <authorList>
            <person name="Cuomo C."/>
            <person name="Litvintseva A."/>
            <person name="Chen Y."/>
            <person name="Young S."/>
            <person name="Zeng Q."/>
            <person name="Chapman S."/>
            <person name="Gujja S."/>
            <person name="Saif S."/>
            <person name="Birren B."/>
        </authorList>
    </citation>
    <scope>NUCLEOTIDE SEQUENCE [LARGE SCALE GENOMIC DNA]</scope>
    <source>
        <strain evidence="2 3">Tu259-1</strain>
    </source>
</reference>
<dbReference type="Proteomes" id="UP000199727">
    <property type="component" value="Unassembled WGS sequence"/>
</dbReference>
<evidence type="ECO:0000256" key="1">
    <source>
        <dbReference type="SAM" id="MobiDB-lite"/>
    </source>
</evidence>
<feature type="region of interest" description="Disordered" evidence="1">
    <location>
        <begin position="61"/>
        <end position="85"/>
    </location>
</feature>
<evidence type="ECO:0008006" key="4">
    <source>
        <dbReference type="Google" id="ProtNLM"/>
    </source>
</evidence>
<feature type="compositionally biased region" description="Pro residues" evidence="1">
    <location>
        <begin position="16"/>
        <end position="26"/>
    </location>
</feature>
<name>A0A854Q9G2_CRYNE</name>
<organism evidence="2 3">
    <name type="scientific">Cryptococcus neoformans Tu259-1</name>
    <dbReference type="NCBI Taxonomy" id="1230072"/>
    <lineage>
        <taxon>Eukaryota</taxon>
        <taxon>Fungi</taxon>
        <taxon>Dikarya</taxon>
        <taxon>Basidiomycota</taxon>
        <taxon>Agaricomycotina</taxon>
        <taxon>Tremellomycetes</taxon>
        <taxon>Tremellales</taxon>
        <taxon>Cryptococcaceae</taxon>
        <taxon>Cryptococcus</taxon>
        <taxon>Cryptococcus neoformans species complex</taxon>
    </lineage>
</organism>
<feature type="region of interest" description="Disordered" evidence="1">
    <location>
        <begin position="575"/>
        <end position="594"/>
    </location>
</feature>
<comment type="caution">
    <text evidence="2">The sequence shown here is derived from an EMBL/GenBank/DDBJ whole genome shotgun (WGS) entry which is preliminary data.</text>
</comment>
<feature type="compositionally biased region" description="Acidic residues" evidence="1">
    <location>
        <begin position="583"/>
        <end position="594"/>
    </location>
</feature>
<evidence type="ECO:0000313" key="2">
    <source>
        <dbReference type="EMBL" id="OXG16595.1"/>
    </source>
</evidence>